<feature type="chain" id="PRO_5011782600" description="Tricorn protease homolog" evidence="10">
    <location>
        <begin position="22"/>
        <end position="1092"/>
    </location>
</feature>
<dbReference type="PIRSF" id="PIRSF036421">
    <property type="entry name" value="Tricorn_protease"/>
    <property type="match status" value="1"/>
</dbReference>
<dbReference type="InterPro" id="IPR028204">
    <property type="entry name" value="Tricorn_C1"/>
</dbReference>
<keyword evidence="13" id="KW-1185">Reference proteome</keyword>
<evidence type="ECO:0000256" key="2">
    <source>
        <dbReference type="ARBA" id="ARBA00008524"/>
    </source>
</evidence>
<dbReference type="CDD" id="cd07562">
    <property type="entry name" value="Peptidase_S41_TRI"/>
    <property type="match status" value="1"/>
</dbReference>
<dbReference type="Gene3D" id="3.30.750.44">
    <property type="match status" value="1"/>
</dbReference>
<gene>
    <name evidence="12" type="ORF">SAMN04488051_11255</name>
</gene>
<keyword evidence="5 7" id="KW-0378">Hydrolase</keyword>
<dbReference type="PANTHER" id="PTHR43253">
    <property type="entry name" value="TRICORN PROTEASE HOMOLOG 2-RELATED"/>
    <property type="match status" value="1"/>
</dbReference>
<dbReference type="STRING" id="152573.SAMN04488051_11255"/>
<keyword evidence="3 7" id="KW-0963">Cytoplasm</keyword>
<evidence type="ECO:0000256" key="4">
    <source>
        <dbReference type="ARBA" id="ARBA00022670"/>
    </source>
</evidence>
<dbReference type="Pfam" id="PF14684">
    <property type="entry name" value="Tricorn_C1"/>
    <property type="match status" value="1"/>
</dbReference>
<keyword evidence="6 7" id="KW-0720">Serine protease</keyword>
<organism evidence="12 13">
    <name type="scientific">Alkalimonas amylolytica</name>
    <dbReference type="NCBI Taxonomy" id="152573"/>
    <lineage>
        <taxon>Bacteria</taxon>
        <taxon>Pseudomonadati</taxon>
        <taxon>Pseudomonadota</taxon>
        <taxon>Gammaproteobacteria</taxon>
        <taxon>Alkalimonas</taxon>
    </lineage>
</organism>
<sequence>MLKKTTLAFAITAVFTTGALASDSYFRSPSLQQESLLFTSEGNIWQADLASLRGHRLTTHPTEETQARLSPDGQWLAFVASYEQTPELYVKAASGGVAKRVTFENSRVRLQGWTKDGQLLYATDHVAGPANFWLLKTVDPTSLKTETLPVADAIEGALDSDGQWLYFVQHGLQATGDNARTYRGGAMGELWRYRLGSGQEAELLSAGHQGSVRNPMLWQGRVYFVSDASGNPNIWSMQTDGSDLQQHSHHQDWQVRQAYLNQGRIVYQLGADIHLLDLQSGEDRLLELSIQSDRPHQRERWLDQPLNYLTSAHYAGFGDQVVLTARGKVAIAAKSPARLVEIATPANSRIREAILSQDGKWVYAISDQTGELEIWRYAADGRDEAKQLTKDGNGFRWQLALSPDGNWLAHDDKAGNLWLLNLQTLENTLAFSGGVGLSPFADIVWSHDSQLIALTHVETRQQRSQVLLYSLAEQKHQLITSSKYESFSPAFSPDGNWLYFLSNRHFRATPGHPWGDRNLGPMFDRRSEIFAVSLKQGAAFPFQPPTELPIAEAVSTEEPARRGRRAAAVSRVDWQGLNQRLWQVPVVAGNYTQLSVTEQRLFVREWSYDAGSSPDLKVIKIDNRDAKIEHYGSAIADYRVSQDGKLLYLRKQQGNGTGPMYVVDIGDREPSDLSSALLNSRQWQLALDPKQEWQQMFRDAWLMQREFLFDKTMRGLDWQDAKARYLPLVERVSDRHELDDVLAQMMGELDALHSQVRGGDYPTQRPTPAAASLGASLETTAAGVRIAHIYRTDPELPAQAAPLAQPGVDARVGDLIRAVNGRTVQTVADVQQQLRNQVGRQVLLDLSRGNHRLQTVAVPVNAGRDHQLRYQDWVFNNAAKVQTASQGQFGYLHLYAMGPNDIANFAREFYANVDKDGLIIDVRRNRGGNIDSWIIEKLLRRAWAFWQPTQGGAYTNMQQAFRGHLVVLTDQLTYSDGETFAAGVKALELGPLVGMRTAGAGVWLTGRNLLTDRGVARVAETPQFAIDGRYIIEGYGVAPDYEVRNMPVATFRGEDAQLNFAIDYLRGKVQREPIQELKAEPLRPGPAADIRH</sequence>
<dbReference type="InterPro" id="IPR029045">
    <property type="entry name" value="ClpP/crotonase-like_dom_sf"/>
</dbReference>
<keyword evidence="4 7" id="KW-0645">Protease</keyword>
<accession>A0A1H4FT91</accession>
<comment type="function">
    <text evidence="7">Degrades oligopeptides.</text>
</comment>
<dbReference type="PANTHER" id="PTHR43253:SF1">
    <property type="entry name" value="TRICORN PROTEASE HOMOLOG 2-RELATED"/>
    <property type="match status" value="1"/>
</dbReference>
<proteinExistence type="inferred from homology"/>
<evidence type="ECO:0000313" key="13">
    <source>
        <dbReference type="Proteomes" id="UP000198773"/>
    </source>
</evidence>
<dbReference type="InterPro" id="IPR005151">
    <property type="entry name" value="Tail-specific_protease"/>
</dbReference>
<dbReference type="EMBL" id="FNRM01000012">
    <property type="protein sequence ID" value="SEA99742.1"/>
    <property type="molecule type" value="Genomic_DNA"/>
</dbReference>
<dbReference type="SUPFAM" id="SSF82171">
    <property type="entry name" value="DPP6 N-terminal domain-like"/>
    <property type="match status" value="1"/>
</dbReference>
<feature type="active site" description="Charge relay system" evidence="8">
    <location>
        <position position="1033"/>
    </location>
</feature>
<dbReference type="SUPFAM" id="SSF52096">
    <property type="entry name" value="ClpP/crotonase"/>
    <property type="match status" value="1"/>
</dbReference>
<evidence type="ECO:0000256" key="3">
    <source>
        <dbReference type="ARBA" id="ARBA00022490"/>
    </source>
</evidence>
<feature type="site" description="Transition state stabilizer; via amide nitrogen" evidence="9">
    <location>
        <position position="976"/>
    </location>
</feature>
<reference evidence="12 13" key="1">
    <citation type="submission" date="2016-10" db="EMBL/GenBank/DDBJ databases">
        <authorList>
            <person name="de Groot N.N."/>
        </authorList>
    </citation>
    <scope>NUCLEOTIDE SEQUENCE [LARGE SCALE GENOMIC DNA]</scope>
    <source>
        <strain evidence="12 13">CGMCC 1.3430</strain>
    </source>
</reference>
<dbReference type="RefSeq" id="WP_091345093.1">
    <property type="nucleotide sequence ID" value="NZ_FNRM01000012.1"/>
</dbReference>
<evidence type="ECO:0000256" key="5">
    <source>
        <dbReference type="ARBA" id="ARBA00022801"/>
    </source>
</evidence>
<feature type="active site" description="Nucleophile" evidence="8">
    <location>
        <position position="975"/>
    </location>
</feature>
<dbReference type="AlphaFoldDB" id="A0A1H4FT91"/>
<evidence type="ECO:0000256" key="1">
    <source>
        <dbReference type="ARBA" id="ARBA00004496"/>
    </source>
</evidence>
<evidence type="ECO:0000313" key="12">
    <source>
        <dbReference type="EMBL" id="SEA99742.1"/>
    </source>
</evidence>
<dbReference type="Proteomes" id="UP000198773">
    <property type="component" value="Unassembled WGS sequence"/>
</dbReference>
<dbReference type="GO" id="GO:0006508">
    <property type="term" value="P:proteolysis"/>
    <property type="evidence" value="ECO:0007669"/>
    <property type="project" value="UniProtKB-UniRule"/>
</dbReference>
<name>A0A1H4FT91_ALKAM</name>
<dbReference type="Gene3D" id="2.120.10.60">
    <property type="entry name" value="Tricorn protease N-terminal domain"/>
    <property type="match status" value="1"/>
</dbReference>
<dbReference type="GO" id="GO:0005737">
    <property type="term" value="C:cytoplasm"/>
    <property type="evidence" value="ECO:0007669"/>
    <property type="project" value="UniProtKB-SubCell"/>
</dbReference>
<feature type="active site" description="Charge relay system" evidence="8">
    <location>
        <position position="753"/>
    </location>
</feature>
<dbReference type="InterPro" id="IPR036034">
    <property type="entry name" value="PDZ_sf"/>
</dbReference>
<keyword evidence="10" id="KW-0732">Signal</keyword>
<evidence type="ECO:0000256" key="6">
    <source>
        <dbReference type="ARBA" id="ARBA00022825"/>
    </source>
</evidence>
<dbReference type="Gene3D" id="2.30.42.10">
    <property type="match status" value="1"/>
</dbReference>
<comment type="subcellular location">
    <subcellularLocation>
        <location evidence="1 7">Cytoplasm</location>
    </subcellularLocation>
</comment>
<dbReference type="Gene3D" id="2.130.10.10">
    <property type="entry name" value="YVTN repeat-like/Quinoprotein amine dehydrogenase"/>
    <property type="match status" value="1"/>
</dbReference>
<feature type="domain" description="Tail specific protease" evidence="11">
    <location>
        <begin position="839"/>
        <end position="1044"/>
    </location>
</feature>
<dbReference type="OrthoDB" id="9758793at2"/>
<dbReference type="Pfam" id="PF26549">
    <property type="entry name" value="Tricorn_N"/>
    <property type="match status" value="1"/>
</dbReference>
<dbReference type="SUPFAM" id="SSF69304">
    <property type="entry name" value="Tricorn protease N-terminal domain"/>
    <property type="match status" value="1"/>
</dbReference>
<dbReference type="Pfam" id="PF26550">
    <property type="entry name" value="Tricorn_2nd"/>
    <property type="match status" value="1"/>
</dbReference>
<evidence type="ECO:0000256" key="8">
    <source>
        <dbReference type="PIRSR" id="PIRSR036421-1"/>
    </source>
</evidence>
<dbReference type="EC" id="3.4.21.-" evidence="7"/>
<dbReference type="InterPro" id="IPR012393">
    <property type="entry name" value="Tricorn_protease"/>
</dbReference>
<comment type="similarity">
    <text evidence="2 7">Belongs to the peptidase S41B family.</text>
</comment>
<protein>
    <recommendedName>
        <fullName evidence="7">Tricorn protease homolog</fullName>
        <ecNumber evidence="7">3.4.21.-</ecNumber>
    </recommendedName>
</protein>
<dbReference type="Pfam" id="PF14685">
    <property type="entry name" value="PDZ_Tricorn"/>
    <property type="match status" value="1"/>
</dbReference>
<evidence type="ECO:0000256" key="10">
    <source>
        <dbReference type="SAM" id="SignalP"/>
    </source>
</evidence>
<dbReference type="SMART" id="SM00245">
    <property type="entry name" value="TSPc"/>
    <property type="match status" value="1"/>
</dbReference>
<dbReference type="InterPro" id="IPR015943">
    <property type="entry name" value="WD40/YVTN_repeat-like_dom_sf"/>
</dbReference>
<evidence type="ECO:0000256" key="7">
    <source>
        <dbReference type="PIRNR" id="PIRNR036421"/>
    </source>
</evidence>
<evidence type="ECO:0000256" key="9">
    <source>
        <dbReference type="PIRSR" id="PIRSR036421-3"/>
    </source>
</evidence>
<dbReference type="Gene3D" id="3.90.226.10">
    <property type="entry name" value="2-enoyl-CoA Hydratase, Chain A, domain 1"/>
    <property type="match status" value="1"/>
</dbReference>
<evidence type="ECO:0000259" key="11">
    <source>
        <dbReference type="SMART" id="SM00245"/>
    </source>
</evidence>
<dbReference type="InterPro" id="IPR029414">
    <property type="entry name" value="Tricorn_PDZ"/>
</dbReference>
<dbReference type="SUPFAM" id="SSF50156">
    <property type="entry name" value="PDZ domain-like"/>
    <property type="match status" value="1"/>
</dbReference>
<dbReference type="GO" id="GO:0008236">
    <property type="term" value="F:serine-type peptidase activity"/>
    <property type="evidence" value="ECO:0007669"/>
    <property type="project" value="UniProtKB-UniRule"/>
</dbReference>
<dbReference type="Pfam" id="PF03572">
    <property type="entry name" value="Peptidase_S41"/>
    <property type="match status" value="1"/>
</dbReference>
<feature type="signal peptide" evidence="10">
    <location>
        <begin position="1"/>
        <end position="21"/>
    </location>
</feature>